<feature type="transmembrane region" description="Helical" evidence="1">
    <location>
        <begin position="144"/>
        <end position="167"/>
    </location>
</feature>
<dbReference type="EMBL" id="VVXK01000054">
    <property type="protein sequence ID" value="KAA2363740.1"/>
    <property type="molecule type" value="Genomic_DNA"/>
</dbReference>
<evidence type="ECO:0000313" key="2">
    <source>
        <dbReference type="EMBL" id="KAA2363740.1"/>
    </source>
</evidence>
<feature type="transmembrane region" description="Helical" evidence="1">
    <location>
        <begin position="118"/>
        <end position="137"/>
    </location>
</feature>
<gene>
    <name evidence="2" type="ORF">F2Y13_15905</name>
</gene>
<organism evidence="2 3">
    <name type="scientific">Alistipes shahii</name>
    <dbReference type="NCBI Taxonomy" id="328814"/>
    <lineage>
        <taxon>Bacteria</taxon>
        <taxon>Pseudomonadati</taxon>
        <taxon>Bacteroidota</taxon>
        <taxon>Bacteroidia</taxon>
        <taxon>Bacteroidales</taxon>
        <taxon>Rikenellaceae</taxon>
        <taxon>Alistipes</taxon>
    </lineage>
</organism>
<proteinExistence type="predicted"/>
<keyword evidence="1" id="KW-0812">Transmembrane</keyword>
<name>A0A5B3FRA5_9BACT</name>
<comment type="caution">
    <text evidence="2">The sequence shown here is derived from an EMBL/GenBank/DDBJ whole genome shotgun (WGS) entry which is preliminary data.</text>
</comment>
<dbReference type="Proteomes" id="UP000323567">
    <property type="component" value="Unassembled WGS sequence"/>
</dbReference>
<keyword evidence="1" id="KW-1133">Transmembrane helix</keyword>
<feature type="transmembrane region" description="Helical" evidence="1">
    <location>
        <begin position="173"/>
        <end position="194"/>
    </location>
</feature>
<evidence type="ECO:0000256" key="1">
    <source>
        <dbReference type="SAM" id="Phobius"/>
    </source>
</evidence>
<dbReference type="RefSeq" id="WP_217726899.1">
    <property type="nucleotide sequence ID" value="NZ_JAHONZ010000001.1"/>
</dbReference>
<protein>
    <submittedName>
        <fullName evidence="2">Uncharacterized protein</fullName>
    </submittedName>
</protein>
<evidence type="ECO:0000313" key="3">
    <source>
        <dbReference type="Proteomes" id="UP000323567"/>
    </source>
</evidence>
<feature type="transmembrane region" description="Helical" evidence="1">
    <location>
        <begin position="75"/>
        <end position="98"/>
    </location>
</feature>
<accession>A0A5B3FRA5</accession>
<reference evidence="2 3" key="1">
    <citation type="journal article" date="2019" name="Nat. Med.">
        <title>A library of human gut bacterial isolates paired with longitudinal multiomics data enables mechanistic microbiome research.</title>
        <authorList>
            <person name="Poyet M."/>
            <person name="Groussin M."/>
            <person name="Gibbons S.M."/>
            <person name="Avila-Pacheco J."/>
            <person name="Jiang X."/>
            <person name="Kearney S.M."/>
            <person name="Perrotta A.R."/>
            <person name="Berdy B."/>
            <person name="Zhao S."/>
            <person name="Lieberman T.D."/>
            <person name="Swanson P.K."/>
            <person name="Smith M."/>
            <person name="Roesemann S."/>
            <person name="Alexander J.E."/>
            <person name="Rich S.A."/>
            <person name="Livny J."/>
            <person name="Vlamakis H."/>
            <person name="Clish C."/>
            <person name="Bullock K."/>
            <person name="Deik A."/>
            <person name="Scott J."/>
            <person name="Pierce K.A."/>
            <person name="Xavier R.J."/>
            <person name="Alm E.J."/>
        </authorList>
    </citation>
    <scope>NUCLEOTIDE SEQUENCE [LARGE SCALE GENOMIC DNA]</scope>
    <source>
        <strain evidence="2 3">BIOML-A2</strain>
    </source>
</reference>
<feature type="transmembrane region" description="Helical" evidence="1">
    <location>
        <begin position="214"/>
        <end position="237"/>
    </location>
</feature>
<sequence length="239" mass="27218">MTREERLKFCSICKKRQMDMQRGLVCSLTNEYATFDEKCTDFEADETAIAKELTKQREYKEELQKTGGVLTGSNWFLWIGVLSILNIILGCIVNLQFVFGLAVTQSIQGIAVETGTEILGIILSVLISGFYIWTYYLAAKKEHLWAYFAGWSIYLLDALIYLLILPIEFDASIIWPLFLHAILLVVLYSSTPLFNENTWQNIKTFDWTHSRIAYAIYGGMITLIQIGCLVLIGIIGLQN</sequence>
<dbReference type="AlphaFoldDB" id="A0A5B3FRA5"/>
<keyword evidence="1" id="KW-0472">Membrane</keyword>